<dbReference type="Gene3D" id="1.10.3720.10">
    <property type="entry name" value="MetI-like"/>
    <property type="match status" value="1"/>
</dbReference>
<feature type="transmembrane region" description="Helical" evidence="7">
    <location>
        <begin position="180"/>
        <end position="199"/>
    </location>
</feature>
<protein>
    <submittedName>
        <fullName evidence="9">Sugar ABC transporter permease</fullName>
    </submittedName>
</protein>
<evidence type="ECO:0000256" key="7">
    <source>
        <dbReference type="RuleBase" id="RU363032"/>
    </source>
</evidence>
<dbReference type="CDD" id="cd06261">
    <property type="entry name" value="TM_PBP2"/>
    <property type="match status" value="1"/>
</dbReference>
<feature type="transmembrane region" description="Helical" evidence="7">
    <location>
        <begin position="108"/>
        <end position="127"/>
    </location>
</feature>
<dbReference type="InterPro" id="IPR051393">
    <property type="entry name" value="ABC_transporter_permease"/>
</dbReference>
<dbReference type="PANTHER" id="PTHR30193:SF37">
    <property type="entry name" value="INNER MEMBRANE ABC TRANSPORTER PERMEASE PROTEIN YCJO"/>
    <property type="match status" value="1"/>
</dbReference>
<evidence type="ECO:0000256" key="5">
    <source>
        <dbReference type="ARBA" id="ARBA00022989"/>
    </source>
</evidence>
<keyword evidence="2 7" id="KW-0813">Transport</keyword>
<dbReference type="GO" id="GO:0055085">
    <property type="term" value="P:transmembrane transport"/>
    <property type="evidence" value="ECO:0007669"/>
    <property type="project" value="InterPro"/>
</dbReference>
<dbReference type="AlphaFoldDB" id="A0A8U0A4U6"/>
<dbReference type="KEGG" id="haad:MW046_00625"/>
<gene>
    <name evidence="9" type="ORF">MW046_00625</name>
</gene>
<feature type="transmembrane region" description="Helical" evidence="7">
    <location>
        <begin position="84"/>
        <end position="102"/>
    </location>
</feature>
<dbReference type="PANTHER" id="PTHR30193">
    <property type="entry name" value="ABC TRANSPORTER PERMEASE PROTEIN"/>
    <property type="match status" value="1"/>
</dbReference>
<proteinExistence type="inferred from homology"/>
<comment type="similarity">
    <text evidence="7">Belongs to the binding-protein-dependent transport system permease family.</text>
</comment>
<evidence type="ECO:0000256" key="1">
    <source>
        <dbReference type="ARBA" id="ARBA00004651"/>
    </source>
</evidence>
<keyword evidence="10" id="KW-1185">Reference proteome</keyword>
<keyword evidence="3" id="KW-1003">Cell membrane</keyword>
<evidence type="ECO:0000256" key="2">
    <source>
        <dbReference type="ARBA" id="ARBA00022448"/>
    </source>
</evidence>
<dbReference type="Pfam" id="PF00528">
    <property type="entry name" value="BPD_transp_1"/>
    <property type="match status" value="1"/>
</dbReference>
<evidence type="ECO:0000256" key="3">
    <source>
        <dbReference type="ARBA" id="ARBA00022475"/>
    </source>
</evidence>
<evidence type="ECO:0000256" key="4">
    <source>
        <dbReference type="ARBA" id="ARBA00022692"/>
    </source>
</evidence>
<dbReference type="GeneID" id="71926506"/>
<dbReference type="InterPro" id="IPR000515">
    <property type="entry name" value="MetI-like"/>
</dbReference>
<evidence type="ECO:0000313" key="10">
    <source>
        <dbReference type="Proteomes" id="UP000831768"/>
    </source>
</evidence>
<evidence type="ECO:0000259" key="8">
    <source>
        <dbReference type="PROSITE" id="PS50928"/>
    </source>
</evidence>
<dbReference type="SUPFAM" id="SSF161098">
    <property type="entry name" value="MetI-like"/>
    <property type="match status" value="1"/>
</dbReference>
<organism evidence="9 10">
    <name type="scientific">Halocatena salina</name>
    <dbReference type="NCBI Taxonomy" id="2934340"/>
    <lineage>
        <taxon>Archaea</taxon>
        <taxon>Methanobacteriati</taxon>
        <taxon>Methanobacteriota</taxon>
        <taxon>Stenosarchaea group</taxon>
        <taxon>Halobacteria</taxon>
        <taxon>Halobacteriales</taxon>
        <taxon>Natronomonadaceae</taxon>
        <taxon>Halocatena</taxon>
    </lineage>
</organism>
<keyword evidence="4 7" id="KW-0812">Transmembrane</keyword>
<name>A0A8U0A4U6_9EURY</name>
<feature type="domain" description="ABC transmembrane type-1" evidence="8">
    <location>
        <begin position="102"/>
        <end position="315"/>
    </location>
</feature>
<dbReference type="PROSITE" id="PS50928">
    <property type="entry name" value="ABC_TM1"/>
    <property type="match status" value="1"/>
</dbReference>
<dbReference type="GO" id="GO:0005886">
    <property type="term" value="C:plasma membrane"/>
    <property type="evidence" value="ECO:0007669"/>
    <property type="project" value="UniProtKB-SubCell"/>
</dbReference>
<dbReference type="Proteomes" id="UP000831768">
    <property type="component" value="Chromosome"/>
</dbReference>
<dbReference type="EMBL" id="CP096019">
    <property type="protein sequence ID" value="UPM42973.1"/>
    <property type="molecule type" value="Genomic_DNA"/>
</dbReference>
<reference evidence="9" key="1">
    <citation type="submission" date="2022-04" db="EMBL/GenBank/DDBJ databases">
        <title>Halocatena sp. nov., isolated from a salt lake.</title>
        <authorList>
            <person name="Cui H.-L."/>
        </authorList>
    </citation>
    <scope>NUCLEOTIDE SEQUENCE</scope>
    <source>
        <strain evidence="9">AD-1</strain>
    </source>
</reference>
<feature type="transmembrane region" description="Helical" evidence="7">
    <location>
        <begin position="246"/>
        <end position="268"/>
    </location>
</feature>
<feature type="transmembrane region" description="Helical" evidence="7">
    <location>
        <begin position="139"/>
        <end position="160"/>
    </location>
</feature>
<sequence>MKDDDMLPSIVTITQTLREWIPLPDFGMDDETSFAYWLLLPALAMMFVIHFIPIVWGVIISFMRVDAEYITDWTQAPFIGVEHYLAIFDMNTAVGSSFWTALRQTFLFGIGTTIGVYVLGLVTALLLNRNFRGKLMARTVVLVPYIAPAVATVFIWRMMLSSETGIINEMLMTLGLINDEIFWLVGENSIYSIIIVNIWKNFPFAAIMLYAGLQSIPEQLYEAAAIDGASRWATFRHITFPQLKPVTAVIVLLMIVWSFINFTIPYLLLGQQPSPSGEVLMLFIYNYAFKNLTYGLGAALSVILLVVAMVLSYLYYKKTMESNVQGGAI</sequence>
<keyword evidence="6 7" id="KW-0472">Membrane</keyword>
<evidence type="ECO:0000256" key="6">
    <source>
        <dbReference type="ARBA" id="ARBA00023136"/>
    </source>
</evidence>
<keyword evidence="5 7" id="KW-1133">Transmembrane helix</keyword>
<dbReference type="RefSeq" id="WP_247993643.1">
    <property type="nucleotide sequence ID" value="NZ_CP096019.1"/>
</dbReference>
<evidence type="ECO:0000313" key="9">
    <source>
        <dbReference type="EMBL" id="UPM42973.1"/>
    </source>
</evidence>
<feature type="transmembrane region" description="Helical" evidence="7">
    <location>
        <begin position="292"/>
        <end position="316"/>
    </location>
</feature>
<dbReference type="InterPro" id="IPR035906">
    <property type="entry name" value="MetI-like_sf"/>
</dbReference>
<feature type="transmembrane region" description="Helical" evidence="7">
    <location>
        <begin position="34"/>
        <end position="63"/>
    </location>
</feature>
<accession>A0A8U0A4U6</accession>
<comment type="subcellular location">
    <subcellularLocation>
        <location evidence="1 7">Cell membrane</location>
        <topology evidence="1 7">Multi-pass membrane protein</topology>
    </subcellularLocation>
</comment>